<proteinExistence type="predicted"/>
<dbReference type="AlphaFoldDB" id="A0A4V2NFX3"/>
<organism evidence="1 2">
    <name type="scientific">Paraburkholderia steynii</name>
    <dbReference type="NCBI Taxonomy" id="1245441"/>
    <lineage>
        <taxon>Bacteria</taxon>
        <taxon>Pseudomonadati</taxon>
        <taxon>Pseudomonadota</taxon>
        <taxon>Betaproteobacteria</taxon>
        <taxon>Burkholderiales</taxon>
        <taxon>Burkholderiaceae</taxon>
        <taxon>Paraburkholderia</taxon>
    </lineage>
</organism>
<gene>
    <name evidence="1" type="ORF">BZM27_53470</name>
</gene>
<reference evidence="1 2" key="1">
    <citation type="submission" date="2017-02" db="EMBL/GenBank/DDBJ databases">
        <title>Paraburkholderia sophoroidis sp. nov. and Paraburkholderia steynii sp. nov. rhizobial symbionts of the fynbos legume Hypocalyptus sophoroides.</title>
        <authorList>
            <person name="Steenkamp E.T."/>
            <person name="Beukes C.W."/>
            <person name="Van Zyl E."/>
            <person name="Avontuur J."/>
            <person name="Chan W.Y."/>
            <person name="Hassen A."/>
            <person name="Palmer M."/>
            <person name="Mthombeni L."/>
            <person name="Phalane F."/>
            <person name="Sereme K."/>
            <person name="Venter S.N."/>
        </authorList>
    </citation>
    <scope>NUCLEOTIDE SEQUENCE [LARGE SCALE GENOMIC DNA]</scope>
    <source>
        <strain evidence="1 2">HC1.1ba</strain>
    </source>
</reference>
<name>A0A4V2NFX3_9BURK</name>
<sequence length="131" mass="15026">SESLDAFELLAALQLTEEQKLELMERLKSFLAELFKAMDATGKARNNDIHRKMILAMAKEGADFPWEERFEKFKELLDAASLSPAIFAHPNRKAFMQPLMKRSELVMADYEEWIVTDGASYRLEDLPNSAL</sequence>
<keyword evidence="2" id="KW-1185">Reference proteome</keyword>
<dbReference type="EMBL" id="MWML01000775">
    <property type="protein sequence ID" value="TCG02758.1"/>
    <property type="molecule type" value="Genomic_DNA"/>
</dbReference>
<protein>
    <submittedName>
        <fullName evidence="1">Uncharacterized protein</fullName>
    </submittedName>
</protein>
<feature type="non-terminal residue" evidence="1">
    <location>
        <position position="1"/>
    </location>
</feature>
<accession>A0A4V2NFX3</accession>
<evidence type="ECO:0000313" key="2">
    <source>
        <dbReference type="Proteomes" id="UP000294200"/>
    </source>
</evidence>
<dbReference type="Proteomes" id="UP000294200">
    <property type="component" value="Unassembled WGS sequence"/>
</dbReference>
<comment type="caution">
    <text evidence="1">The sequence shown here is derived from an EMBL/GenBank/DDBJ whole genome shotgun (WGS) entry which is preliminary data.</text>
</comment>
<evidence type="ECO:0000313" key="1">
    <source>
        <dbReference type="EMBL" id="TCG02758.1"/>
    </source>
</evidence>